<feature type="domain" description="EF-hand" evidence="10">
    <location>
        <begin position="608"/>
        <end position="643"/>
    </location>
</feature>
<keyword evidence="3" id="KW-0479">Metal-binding</keyword>
<dbReference type="CDD" id="cd00044">
    <property type="entry name" value="CysPc"/>
    <property type="match status" value="1"/>
</dbReference>
<dbReference type="SUPFAM" id="SSF54001">
    <property type="entry name" value="Cysteine proteinases"/>
    <property type="match status" value="1"/>
</dbReference>
<evidence type="ECO:0000256" key="6">
    <source>
        <dbReference type="ARBA" id="ARBA00022837"/>
    </source>
</evidence>
<dbReference type="Proteomes" id="UP001652741">
    <property type="component" value="Chromosome ssa20"/>
</dbReference>
<dbReference type="InterPro" id="IPR036213">
    <property type="entry name" value="Calpain_III_sf"/>
</dbReference>
<dbReference type="PROSITE" id="PS00018">
    <property type="entry name" value="EF_HAND_1"/>
    <property type="match status" value="1"/>
</dbReference>
<keyword evidence="6" id="KW-0106">Calcium</keyword>
<keyword evidence="2 7" id="KW-0645">Protease</keyword>
<dbReference type="InterPro" id="IPR022684">
    <property type="entry name" value="Calpain_cysteine_protease"/>
</dbReference>
<sequence length="705" mass="78883">METQRFAAGSIANPVHFRDQHYVALLDACVKSGSLFSDPTFAPDQSSIGMPADPDPKKEIKWLRPKEISTNAVFVEDTTCTTDICQGQLGDCWLLAALSCLTMHPNLFVKVVPPNQSLTESYAGIFHFLFWQYGEWVEVVVDDRLPVRGGRLLFSYSCTRNEYWSALVEKAYAKLIGSYGSLKGGNISEAMEDFTGGIAYSLPVSSRAPRVMWKALSDALSHGSLLSCFIQASNYLEIGTVTAEGLVKGHAYAITDTDTVKKPAGEALLLRLRNPWGFVEYSGPWSDKSKDWDDVDAAEKKRIDLKNSEDGEFWINVEDFNRQFDTVELCSVNPDPIVEEDTPTDPDSPADPPSAWTLSSHKGSWVSGSTAGGSCSYPRSFWKNPQFQLVLAEHDGDIEMTPEEKKMAEKQKKKAKQCTVLVELLQKDRRKKEKINFLHIAFHIYRVPPKLRGLCLDQSFFSFKQPVGSSGVYQPLRAVWREVRLDPGNYVILASTSSPNQPADFFLRIYSKTGNNLGTQDFTCSTGFLMVMSMPPVLPEDRKRVQNTFDEVAGPDDKLNAKEFMKLVNSVLEKDYQLPLETCRQLIFGEETGGRSSLTREQTEPVLTSLRSLQSIFFKFDQDSSGTMSPFELSLALQAAGVQCDGQVIQLLWERFGSGELHLPFHGFVTCVTRLRKLFALYKSNSNPEVKDGGINTWLLRLLTV</sequence>
<reference evidence="12" key="1">
    <citation type="submission" date="2025-08" db="UniProtKB">
        <authorList>
            <consortium name="RefSeq"/>
        </authorList>
    </citation>
    <scope>IDENTIFICATION</scope>
</reference>
<dbReference type="SMART" id="SM00720">
    <property type="entry name" value="calpain_III"/>
    <property type="match status" value="1"/>
</dbReference>
<dbReference type="InterPro" id="IPR018247">
    <property type="entry name" value="EF_Hand_1_Ca_BS"/>
</dbReference>
<dbReference type="PROSITE" id="PS50203">
    <property type="entry name" value="CALPAIN_CAT"/>
    <property type="match status" value="1"/>
</dbReference>
<dbReference type="Gene3D" id="2.60.120.380">
    <property type="match status" value="1"/>
</dbReference>
<dbReference type="RefSeq" id="XP_045559463.1">
    <property type="nucleotide sequence ID" value="XM_045703507.1"/>
</dbReference>
<dbReference type="InterPro" id="IPR038765">
    <property type="entry name" value="Papain-like_cys_pep_sf"/>
</dbReference>
<evidence type="ECO:0000256" key="7">
    <source>
        <dbReference type="PROSITE-ProRule" id="PRU00239"/>
    </source>
</evidence>
<dbReference type="GeneID" id="123729229"/>
<protein>
    <submittedName>
        <fullName evidence="12">Calpain-9</fullName>
    </submittedName>
</protein>
<feature type="region of interest" description="Disordered" evidence="8">
    <location>
        <begin position="335"/>
        <end position="361"/>
    </location>
</feature>
<gene>
    <name evidence="12" type="primary">LOC123729229</name>
</gene>
<proteinExistence type="inferred from homology"/>
<dbReference type="Pfam" id="PF01067">
    <property type="entry name" value="Calpain_III"/>
    <property type="match status" value="1"/>
</dbReference>
<dbReference type="Gene3D" id="3.90.70.10">
    <property type="entry name" value="Cysteine proteinases"/>
    <property type="match status" value="1"/>
</dbReference>
<keyword evidence="11" id="KW-1185">Reference proteome</keyword>
<evidence type="ECO:0000313" key="12">
    <source>
        <dbReference type="RefSeq" id="XP_045559463.1"/>
    </source>
</evidence>
<dbReference type="CDD" id="cd16182">
    <property type="entry name" value="EFh_PEF_Group_II_CAPN_like"/>
    <property type="match status" value="1"/>
</dbReference>
<dbReference type="InterPro" id="IPR022683">
    <property type="entry name" value="Calpain_III"/>
</dbReference>
<evidence type="ECO:0000256" key="5">
    <source>
        <dbReference type="ARBA" id="ARBA00022807"/>
    </source>
</evidence>
<dbReference type="PROSITE" id="PS50222">
    <property type="entry name" value="EF_HAND_2"/>
    <property type="match status" value="1"/>
</dbReference>
<evidence type="ECO:0000259" key="9">
    <source>
        <dbReference type="PROSITE" id="PS50203"/>
    </source>
</evidence>
<dbReference type="InterPro" id="IPR002048">
    <property type="entry name" value="EF_hand_dom"/>
</dbReference>
<name>A0ABM3DKX7_SALSA</name>
<feature type="active site" evidence="7">
    <location>
        <position position="274"/>
    </location>
</feature>
<evidence type="ECO:0000256" key="4">
    <source>
        <dbReference type="ARBA" id="ARBA00022801"/>
    </source>
</evidence>
<dbReference type="PANTHER" id="PTHR10183:SF393">
    <property type="entry name" value="CALPAIN-LIKE ISOFORM X1"/>
    <property type="match status" value="1"/>
</dbReference>
<feature type="active site" evidence="7">
    <location>
        <position position="92"/>
    </location>
</feature>
<dbReference type="PROSITE" id="PS00139">
    <property type="entry name" value="THIOL_PROTEASE_CYS"/>
    <property type="match status" value="1"/>
</dbReference>
<dbReference type="SMART" id="SM00230">
    <property type="entry name" value="CysPc"/>
    <property type="match status" value="1"/>
</dbReference>
<dbReference type="InterPro" id="IPR000169">
    <property type="entry name" value="Pept_cys_AS"/>
</dbReference>
<feature type="active site" evidence="7">
    <location>
        <position position="250"/>
    </location>
</feature>
<organism evidence="11 12">
    <name type="scientific">Salmo salar</name>
    <name type="common">Atlantic salmon</name>
    <dbReference type="NCBI Taxonomy" id="8030"/>
    <lineage>
        <taxon>Eukaryota</taxon>
        <taxon>Metazoa</taxon>
        <taxon>Chordata</taxon>
        <taxon>Craniata</taxon>
        <taxon>Vertebrata</taxon>
        <taxon>Euteleostomi</taxon>
        <taxon>Actinopterygii</taxon>
        <taxon>Neopterygii</taxon>
        <taxon>Teleostei</taxon>
        <taxon>Protacanthopterygii</taxon>
        <taxon>Salmoniformes</taxon>
        <taxon>Salmonidae</taxon>
        <taxon>Salmoninae</taxon>
        <taxon>Salmo</taxon>
    </lineage>
</organism>
<evidence type="ECO:0000256" key="1">
    <source>
        <dbReference type="ARBA" id="ARBA00007623"/>
    </source>
</evidence>
<evidence type="ECO:0000259" key="10">
    <source>
        <dbReference type="PROSITE" id="PS50222"/>
    </source>
</evidence>
<dbReference type="InterPro" id="IPR022682">
    <property type="entry name" value="Calpain_domain_III"/>
</dbReference>
<dbReference type="InterPro" id="IPR001300">
    <property type="entry name" value="Peptidase_C2_calpain_cat"/>
</dbReference>
<dbReference type="SUPFAM" id="SSF49758">
    <property type="entry name" value="Calpain large subunit, middle domain (domain III)"/>
    <property type="match status" value="1"/>
</dbReference>
<evidence type="ECO:0000256" key="3">
    <source>
        <dbReference type="ARBA" id="ARBA00022723"/>
    </source>
</evidence>
<dbReference type="Pfam" id="PF00648">
    <property type="entry name" value="Peptidase_C2"/>
    <property type="match status" value="1"/>
</dbReference>
<keyword evidence="4 7" id="KW-0378">Hydrolase</keyword>
<keyword evidence="5 7" id="KW-0788">Thiol protease</keyword>
<evidence type="ECO:0000256" key="8">
    <source>
        <dbReference type="SAM" id="MobiDB-lite"/>
    </source>
</evidence>
<dbReference type="PANTHER" id="PTHR10183">
    <property type="entry name" value="CALPAIN"/>
    <property type="match status" value="1"/>
</dbReference>
<feature type="domain" description="Calpain catalytic" evidence="9">
    <location>
        <begin position="35"/>
        <end position="333"/>
    </location>
</feature>
<dbReference type="InterPro" id="IPR033883">
    <property type="entry name" value="C2_III"/>
</dbReference>
<evidence type="ECO:0000256" key="2">
    <source>
        <dbReference type="ARBA" id="ARBA00022670"/>
    </source>
</evidence>
<evidence type="ECO:0000313" key="11">
    <source>
        <dbReference type="Proteomes" id="UP001652741"/>
    </source>
</evidence>
<dbReference type="SUPFAM" id="SSF47473">
    <property type="entry name" value="EF-hand"/>
    <property type="match status" value="1"/>
</dbReference>
<accession>A0ABM3DKX7</accession>
<dbReference type="CDD" id="cd00214">
    <property type="entry name" value="Calpain_III"/>
    <property type="match status" value="1"/>
</dbReference>
<dbReference type="PRINTS" id="PR00704">
    <property type="entry name" value="CALPAIN"/>
</dbReference>
<dbReference type="Gene3D" id="1.10.238.10">
    <property type="entry name" value="EF-hand"/>
    <property type="match status" value="1"/>
</dbReference>
<dbReference type="InterPro" id="IPR011992">
    <property type="entry name" value="EF-hand-dom_pair"/>
</dbReference>
<comment type="similarity">
    <text evidence="1">Belongs to the peptidase C2 family.</text>
</comment>